<evidence type="ECO:0008006" key="4">
    <source>
        <dbReference type="Google" id="ProtNLM"/>
    </source>
</evidence>
<keyword evidence="3" id="KW-1185">Reference proteome</keyword>
<evidence type="ECO:0000313" key="3">
    <source>
        <dbReference type="Proteomes" id="UP000664771"/>
    </source>
</evidence>
<dbReference type="Pfam" id="PF08816">
    <property type="entry name" value="Ivy"/>
    <property type="match status" value="1"/>
</dbReference>
<dbReference type="RefSeq" id="WP_207883456.1">
    <property type="nucleotide sequence ID" value="NZ_JAFVMF010000025.1"/>
</dbReference>
<feature type="chain" id="PRO_5045205483" description="C-lysozyme inhibitor" evidence="1">
    <location>
        <begin position="23"/>
        <end position="151"/>
    </location>
</feature>
<dbReference type="InterPro" id="IPR036501">
    <property type="entry name" value="Inhibitor_vert_lysozyme_sf"/>
</dbReference>
<feature type="signal peptide" evidence="1">
    <location>
        <begin position="1"/>
        <end position="22"/>
    </location>
</feature>
<sequence length="151" mass="16169">MKLSALLGVMLVVGVTVSAAQADPATFNTYSTDPNWSTRLNAMFGKTSKPDWLKNATSSEAVSVTMDGKPYTVLLACKKHDCGNHQLAILFDNAAIYGLRLEAADGSPRETLTWFNIGGGPESIDGKTILYAAITGSLFNHPEAFAFPVKK</sequence>
<name>A0ABS3M0A7_9PROT</name>
<reference evidence="2 3" key="1">
    <citation type="submission" date="2021-03" db="EMBL/GenBank/DDBJ databases">
        <title>The complete genome sequence of Acetobacter sacchari TBRC 11175.</title>
        <authorList>
            <person name="Charoenyingcharoen P."/>
            <person name="Yukphan P."/>
        </authorList>
    </citation>
    <scope>NUCLEOTIDE SEQUENCE [LARGE SCALE GENOMIC DNA]</scope>
    <source>
        <strain evidence="2 3">TBRC 11175</strain>
    </source>
</reference>
<dbReference type="Gene3D" id="3.40.1420.10">
    <property type="entry name" value="Inhibitor of vertebrate lysozyme"/>
    <property type="match status" value="1"/>
</dbReference>
<evidence type="ECO:0000313" key="2">
    <source>
        <dbReference type="EMBL" id="MBO1361589.1"/>
    </source>
</evidence>
<organism evidence="2 3">
    <name type="scientific">Acetobacter sacchari</name>
    <dbReference type="NCBI Taxonomy" id="2661687"/>
    <lineage>
        <taxon>Bacteria</taxon>
        <taxon>Pseudomonadati</taxon>
        <taxon>Pseudomonadota</taxon>
        <taxon>Alphaproteobacteria</taxon>
        <taxon>Acetobacterales</taxon>
        <taxon>Acetobacteraceae</taxon>
        <taxon>Acetobacter</taxon>
    </lineage>
</organism>
<gene>
    <name evidence="2" type="ORF">J2D73_17525</name>
</gene>
<accession>A0ABS3M0A7</accession>
<dbReference type="SUPFAM" id="SSF89872">
    <property type="entry name" value="Inhibitor of vertebrate lysozyme, Ivy"/>
    <property type="match status" value="1"/>
</dbReference>
<protein>
    <recommendedName>
        <fullName evidence="4">C-lysozyme inhibitor</fullName>
    </recommendedName>
</protein>
<keyword evidence="1" id="KW-0732">Signal</keyword>
<comment type="caution">
    <text evidence="2">The sequence shown here is derived from an EMBL/GenBank/DDBJ whole genome shotgun (WGS) entry which is preliminary data.</text>
</comment>
<dbReference type="EMBL" id="JAFVMF010000025">
    <property type="protein sequence ID" value="MBO1361589.1"/>
    <property type="molecule type" value="Genomic_DNA"/>
</dbReference>
<evidence type="ECO:0000256" key="1">
    <source>
        <dbReference type="SAM" id="SignalP"/>
    </source>
</evidence>
<dbReference type="Proteomes" id="UP000664771">
    <property type="component" value="Unassembled WGS sequence"/>
</dbReference>
<proteinExistence type="predicted"/>